<dbReference type="AlphaFoldDB" id="A0A9X0R803"/>
<keyword evidence="2" id="KW-1185">Reference proteome</keyword>
<organism evidence="1 2">
    <name type="scientific">Vibrio metschnikovii</name>
    <dbReference type="NCBI Taxonomy" id="28172"/>
    <lineage>
        <taxon>Bacteria</taxon>
        <taxon>Pseudomonadati</taxon>
        <taxon>Pseudomonadota</taxon>
        <taxon>Gammaproteobacteria</taxon>
        <taxon>Vibrionales</taxon>
        <taxon>Vibrionaceae</taxon>
        <taxon>Vibrio</taxon>
    </lineage>
</organism>
<evidence type="ECO:0000313" key="2">
    <source>
        <dbReference type="Proteomes" id="UP000615796"/>
    </source>
</evidence>
<dbReference type="RefSeq" id="WP_187026126.1">
    <property type="nucleotide sequence ID" value="NZ_JACRUP010000005.1"/>
</dbReference>
<name>A0A9X0R803_VIBME</name>
<dbReference type="Proteomes" id="UP000615796">
    <property type="component" value="Unassembled WGS sequence"/>
</dbReference>
<reference evidence="1" key="1">
    <citation type="submission" date="2020-08" db="EMBL/GenBank/DDBJ databases">
        <title>Genome Sequencing and Pan-Genome Analysis of Migratory bird Vibrio Strains, Inner Mongolia.</title>
        <authorList>
            <person name="Zheng L."/>
        </authorList>
    </citation>
    <scope>NUCLEOTIDE SEQUENCE</scope>
    <source>
        <strain evidence="1">M13F</strain>
    </source>
</reference>
<accession>A0A9X0R803</accession>
<gene>
    <name evidence="1" type="ORF">H8Q88_10300</name>
</gene>
<sequence>MATNIESYFFHQDHNSLTVDEIRKHGFAAKEASNGFIEAYPTMQLIIAEKELELKRSLTMNESNEIHNLNEIKFLVLLISGVKDGCPPIMMFCDDGDYENTLTVFTTPTLKETIVDNHFTSDHAKITKKLEEVYGISDYYSHIGFARHTEYDLITDEQRKQKDAHKKQLEDYQYSLWLKTFSELSERQKLQRLKDVMTENKSSYVTRSNTDSYKEKLFIERYISEE</sequence>
<proteinExistence type="predicted"/>
<protein>
    <submittedName>
        <fullName evidence="1">Uncharacterized protein</fullName>
    </submittedName>
</protein>
<evidence type="ECO:0000313" key="1">
    <source>
        <dbReference type="EMBL" id="MBC5851323.1"/>
    </source>
</evidence>
<dbReference type="EMBL" id="JACRUP010000005">
    <property type="protein sequence ID" value="MBC5851323.1"/>
    <property type="molecule type" value="Genomic_DNA"/>
</dbReference>
<comment type="caution">
    <text evidence="1">The sequence shown here is derived from an EMBL/GenBank/DDBJ whole genome shotgun (WGS) entry which is preliminary data.</text>
</comment>